<evidence type="ECO:0000313" key="2">
    <source>
        <dbReference type="Proteomes" id="UP000024942"/>
    </source>
</evidence>
<sequence length="88" mass="9953">MSSHNHNFPDLEEILQGNPGWLDEAIDTPSVSQLTGVPICTLTTWRSRGGGPRFLKLGKSVRYRRRAVLSWMSDCEVPYIDRDGVIHD</sequence>
<dbReference type="AlphaFoldDB" id="A0A059G2G5"/>
<evidence type="ECO:0000313" key="1">
    <source>
        <dbReference type="EMBL" id="KDA01057.1"/>
    </source>
</evidence>
<name>A0A059G2G5_9PROT</name>
<dbReference type="EMBL" id="ARYL01000037">
    <property type="protein sequence ID" value="KDA01057.1"/>
    <property type="molecule type" value="Genomic_DNA"/>
</dbReference>
<comment type="caution">
    <text evidence="1">The sequence shown here is derived from an EMBL/GenBank/DDBJ whole genome shotgun (WGS) entry which is preliminary data.</text>
</comment>
<dbReference type="RefSeq" id="WP_035540902.1">
    <property type="nucleotide sequence ID" value="NZ_ARYL01000037.1"/>
</dbReference>
<accession>A0A059G2G5</accession>
<reference evidence="1 2" key="1">
    <citation type="journal article" date="2014" name="Antonie Van Leeuwenhoek">
        <title>Hyphomonas beringensis sp. nov. and Hyphomonas chukchiensis sp. nov., isolated from surface seawater of the Bering Sea and Chukchi Sea.</title>
        <authorList>
            <person name="Li C."/>
            <person name="Lai Q."/>
            <person name="Li G."/>
            <person name="Dong C."/>
            <person name="Wang J."/>
            <person name="Liao Y."/>
            <person name="Shao Z."/>
        </authorList>
    </citation>
    <scope>NUCLEOTIDE SEQUENCE [LARGE SCALE GENOMIC DNA]</scope>
    <source>
        <strain evidence="1 2">SCH89</strain>
    </source>
</reference>
<organism evidence="1 2">
    <name type="scientific">Hyphomonas oceanitis SCH89</name>
    <dbReference type="NCBI Taxonomy" id="1280953"/>
    <lineage>
        <taxon>Bacteria</taxon>
        <taxon>Pseudomonadati</taxon>
        <taxon>Pseudomonadota</taxon>
        <taxon>Alphaproteobacteria</taxon>
        <taxon>Hyphomonadales</taxon>
        <taxon>Hyphomonadaceae</taxon>
        <taxon>Hyphomonas</taxon>
    </lineage>
</organism>
<keyword evidence="2" id="KW-1185">Reference proteome</keyword>
<dbReference type="PATRIC" id="fig|1280953.3.peg.3473"/>
<protein>
    <submittedName>
        <fullName evidence="1">MerR family transcriptional regulator</fullName>
    </submittedName>
</protein>
<dbReference type="Proteomes" id="UP000024942">
    <property type="component" value="Unassembled WGS sequence"/>
</dbReference>
<dbReference type="SUPFAM" id="SSF46955">
    <property type="entry name" value="Putative DNA-binding domain"/>
    <property type="match status" value="1"/>
</dbReference>
<dbReference type="InterPro" id="IPR009061">
    <property type="entry name" value="DNA-bd_dom_put_sf"/>
</dbReference>
<gene>
    <name evidence="1" type="ORF">HOC_17341</name>
</gene>
<proteinExistence type="predicted"/>
<dbReference type="STRING" id="1280953.HOC_17341"/>